<sequence length="123" mass="14962">MEKDFIFIDDETDGKQRIFYRSIFYSYIINLITDFFDAKLEYNETHLRFINFLETLEDAGDVYFLMHDMPYHWALSIIQNTSEPNEEIMIDENQKNNEIDFCKQFLLTNNIHFFLEEFNNSNL</sequence>
<evidence type="ECO:0000313" key="2">
    <source>
        <dbReference type="Proteomes" id="UP001597138"/>
    </source>
</evidence>
<protein>
    <submittedName>
        <fullName evidence="1">Uncharacterized protein</fullName>
    </submittedName>
</protein>
<comment type="caution">
    <text evidence="1">The sequence shown here is derived from an EMBL/GenBank/DDBJ whole genome shotgun (WGS) entry which is preliminary data.</text>
</comment>
<dbReference type="Proteomes" id="UP001597138">
    <property type="component" value="Unassembled WGS sequence"/>
</dbReference>
<dbReference type="RefSeq" id="WP_379817732.1">
    <property type="nucleotide sequence ID" value="NZ_JBHUDZ010000009.1"/>
</dbReference>
<proteinExistence type="predicted"/>
<evidence type="ECO:0000313" key="1">
    <source>
        <dbReference type="EMBL" id="MFD1602896.1"/>
    </source>
</evidence>
<keyword evidence="2" id="KW-1185">Reference proteome</keyword>
<dbReference type="EMBL" id="JBHUDZ010000009">
    <property type="protein sequence ID" value="MFD1602896.1"/>
    <property type="molecule type" value="Genomic_DNA"/>
</dbReference>
<reference evidence="2" key="1">
    <citation type="journal article" date="2019" name="Int. J. Syst. Evol. Microbiol.">
        <title>The Global Catalogue of Microorganisms (GCM) 10K type strain sequencing project: providing services to taxonomists for standard genome sequencing and annotation.</title>
        <authorList>
            <consortium name="The Broad Institute Genomics Platform"/>
            <consortium name="The Broad Institute Genome Sequencing Center for Infectious Disease"/>
            <person name="Wu L."/>
            <person name="Ma J."/>
        </authorList>
    </citation>
    <scope>NUCLEOTIDE SEQUENCE [LARGE SCALE GENOMIC DNA]</scope>
    <source>
        <strain evidence="2">CCUG 70865</strain>
    </source>
</reference>
<gene>
    <name evidence="1" type="ORF">ACFSC2_09125</name>
</gene>
<name>A0ABW4HC97_9FLAO</name>
<accession>A0ABW4HC97</accession>
<organism evidence="1 2">
    <name type="scientific">Flavobacterium artemisiae</name>
    <dbReference type="NCBI Taxonomy" id="2126556"/>
    <lineage>
        <taxon>Bacteria</taxon>
        <taxon>Pseudomonadati</taxon>
        <taxon>Bacteroidota</taxon>
        <taxon>Flavobacteriia</taxon>
        <taxon>Flavobacteriales</taxon>
        <taxon>Flavobacteriaceae</taxon>
        <taxon>Flavobacterium</taxon>
    </lineage>
</organism>